<dbReference type="EMBL" id="LVLJ01001546">
    <property type="protein sequence ID" value="OAE29048.1"/>
    <property type="molecule type" value="Genomic_DNA"/>
</dbReference>
<feature type="domain" description="Reverse transcriptase Ty1/copia-type" evidence="1">
    <location>
        <begin position="55"/>
        <end position="123"/>
    </location>
</feature>
<dbReference type="AlphaFoldDB" id="A0A176W7I1"/>
<dbReference type="InterPro" id="IPR013103">
    <property type="entry name" value="RVT_2"/>
</dbReference>
<evidence type="ECO:0000313" key="3">
    <source>
        <dbReference type="Proteomes" id="UP000077202"/>
    </source>
</evidence>
<protein>
    <recommendedName>
        <fullName evidence="1">Reverse transcriptase Ty1/copia-type domain-containing protein</fullName>
    </recommendedName>
</protein>
<evidence type="ECO:0000313" key="2">
    <source>
        <dbReference type="EMBL" id="OAE29048.1"/>
    </source>
</evidence>
<dbReference type="PANTHER" id="PTHR11439">
    <property type="entry name" value="GAG-POL-RELATED RETROTRANSPOSON"/>
    <property type="match status" value="1"/>
</dbReference>
<sequence>MLTSTSTQLKSALEDWPKSIDDLGAASAMSYILPSQHIVNSPNVNINPANSTDTGNNLPHIARPQTEIQTAFEMIDMGILSHSLVIKFIFSPDGIRLTQRQYIKSMLADFGLSECRHVATPMVEKMHLLPDMGMPSADSILYQTMVGKLIFLIHTRPDIAYAVSIVSRFMAAPQENHAQAVKHIYRISKKQST</sequence>
<comment type="caution">
    <text evidence="2">The sequence shown here is derived from an EMBL/GenBank/DDBJ whole genome shotgun (WGS) entry which is preliminary data.</text>
</comment>
<dbReference type="PANTHER" id="PTHR11439:SF483">
    <property type="entry name" value="PEPTIDE SYNTHASE GLIP-LIKE, PUTATIVE (AFU_ORTHOLOGUE AFUA_3G12920)-RELATED"/>
    <property type="match status" value="1"/>
</dbReference>
<evidence type="ECO:0000259" key="1">
    <source>
        <dbReference type="Pfam" id="PF07727"/>
    </source>
</evidence>
<dbReference type="Proteomes" id="UP000077202">
    <property type="component" value="Unassembled WGS sequence"/>
</dbReference>
<organism evidence="2 3">
    <name type="scientific">Marchantia polymorpha subsp. ruderalis</name>
    <dbReference type="NCBI Taxonomy" id="1480154"/>
    <lineage>
        <taxon>Eukaryota</taxon>
        <taxon>Viridiplantae</taxon>
        <taxon>Streptophyta</taxon>
        <taxon>Embryophyta</taxon>
        <taxon>Marchantiophyta</taxon>
        <taxon>Marchantiopsida</taxon>
        <taxon>Marchantiidae</taxon>
        <taxon>Marchantiales</taxon>
        <taxon>Marchantiaceae</taxon>
        <taxon>Marchantia</taxon>
    </lineage>
</organism>
<keyword evidence="3" id="KW-1185">Reference proteome</keyword>
<reference evidence="2" key="1">
    <citation type="submission" date="2016-03" db="EMBL/GenBank/DDBJ databases">
        <title>Mechanisms controlling the formation of the plant cell surface in tip-growing cells are functionally conserved among land plants.</title>
        <authorList>
            <person name="Honkanen S."/>
            <person name="Jones V.A."/>
            <person name="Morieri G."/>
            <person name="Champion C."/>
            <person name="Hetherington A.J."/>
            <person name="Kelly S."/>
            <person name="Saint-Marcoux D."/>
            <person name="Proust H."/>
            <person name="Prescott H."/>
            <person name="Dolan L."/>
        </authorList>
    </citation>
    <scope>NUCLEOTIDE SEQUENCE [LARGE SCALE GENOMIC DNA]</scope>
    <source>
        <tissue evidence="2">Whole gametophyte</tissue>
    </source>
</reference>
<gene>
    <name evidence="2" type="ORF">AXG93_146s1240</name>
</gene>
<name>A0A176W7I1_MARPO</name>
<accession>A0A176W7I1</accession>
<proteinExistence type="predicted"/>
<dbReference type="Pfam" id="PF07727">
    <property type="entry name" value="RVT_2"/>
    <property type="match status" value="1"/>
</dbReference>